<dbReference type="EMBL" id="JAJSOF020000023">
    <property type="protein sequence ID" value="KAJ4435304.1"/>
    <property type="molecule type" value="Genomic_DNA"/>
</dbReference>
<evidence type="ECO:0000313" key="2">
    <source>
        <dbReference type="Proteomes" id="UP001148838"/>
    </source>
</evidence>
<dbReference type="Proteomes" id="UP001148838">
    <property type="component" value="Unassembled WGS sequence"/>
</dbReference>
<reference evidence="1 2" key="1">
    <citation type="journal article" date="2022" name="Allergy">
        <title>Genome assembly and annotation of Periplaneta americana reveal a comprehensive cockroach allergen profile.</title>
        <authorList>
            <person name="Wang L."/>
            <person name="Xiong Q."/>
            <person name="Saelim N."/>
            <person name="Wang L."/>
            <person name="Nong W."/>
            <person name="Wan A.T."/>
            <person name="Shi M."/>
            <person name="Liu X."/>
            <person name="Cao Q."/>
            <person name="Hui J.H.L."/>
            <person name="Sookrung N."/>
            <person name="Leung T.F."/>
            <person name="Tungtrongchitr A."/>
            <person name="Tsui S.K.W."/>
        </authorList>
    </citation>
    <scope>NUCLEOTIDE SEQUENCE [LARGE SCALE GENOMIC DNA]</scope>
    <source>
        <strain evidence="1">PWHHKU_190912</strain>
    </source>
</reference>
<organism evidence="1 2">
    <name type="scientific">Periplaneta americana</name>
    <name type="common">American cockroach</name>
    <name type="synonym">Blatta americana</name>
    <dbReference type="NCBI Taxonomy" id="6978"/>
    <lineage>
        <taxon>Eukaryota</taxon>
        <taxon>Metazoa</taxon>
        <taxon>Ecdysozoa</taxon>
        <taxon>Arthropoda</taxon>
        <taxon>Hexapoda</taxon>
        <taxon>Insecta</taxon>
        <taxon>Pterygota</taxon>
        <taxon>Neoptera</taxon>
        <taxon>Polyneoptera</taxon>
        <taxon>Dictyoptera</taxon>
        <taxon>Blattodea</taxon>
        <taxon>Blattoidea</taxon>
        <taxon>Blattidae</taxon>
        <taxon>Blattinae</taxon>
        <taxon>Periplaneta</taxon>
    </lineage>
</organism>
<protein>
    <submittedName>
        <fullName evidence="1">Uncharacterized protein</fullName>
    </submittedName>
</protein>
<keyword evidence="2" id="KW-1185">Reference proteome</keyword>
<accession>A0ABQ8SN94</accession>
<sequence>MYDTRACNSTGYLKKDEFVKYAKDLYVEQEVRTTLLRNVDRCYSLSNHGANQWMTQEPDTKICNGAAGMSEICFSKAMMKFLSGHGTFGSYFERFKRETEGGNICACDDSLQTVQHLLFECHKFELQRLELVCRLNRLRENPGENLNQVTYPDRDSNPGHLISQPDALTVTPQLLEDILFIDSNFKIVSKSIILLESSKLQLSEVLNIVDKVSQTVIQNNNSLISEKVKCKLRKIIAKNYGYSQLRIINDVLSGLSDIFVDEFGFQDIANAPFGLGDFMPHHTQGQSRVFRSADMFKKQQCCNIAHVPPSKRAKTTFSECTKEVTENSPENAKKRPIKRFVDGSRAVFTTPYSSVAVKMHRVLHSECHTREPSNVMVLESNGIVICVTRAVC</sequence>
<evidence type="ECO:0000313" key="1">
    <source>
        <dbReference type="EMBL" id="KAJ4435304.1"/>
    </source>
</evidence>
<gene>
    <name evidence="1" type="ORF">ANN_17914</name>
</gene>
<comment type="caution">
    <text evidence="1">The sequence shown here is derived from an EMBL/GenBank/DDBJ whole genome shotgun (WGS) entry which is preliminary data.</text>
</comment>
<proteinExistence type="predicted"/>
<name>A0ABQ8SN94_PERAM</name>